<dbReference type="EMBL" id="CM010725">
    <property type="protein sequence ID" value="RZC82353.1"/>
    <property type="molecule type" value="Genomic_DNA"/>
</dbReference>
<dbReference type="AlphaFoldDB" id="A0A4Y7LA54"/>
<organism evidence="1 2">
    <name type="scientific">Papaver somniferum</name>
    <name type="common">Opium poppy</name>
    <dbReference type="NCBI Taxonomy" id="3469"/>
    <lineage>
        <taxon>Eukaryota</taxon>
        <taxon>Viridiplantae</taxon>
        <taxon>Streptophyta</taxon>
        <taxon>Embryophyta</taxon>
        <taxon>Tracheophyta</taxon>
        <taxon>Spermatophyta</taxon>
        <taxon>Magnoliopsida</taxon>
        <taxon>Ranunculales</taxon>
        <taxon>Papaveraceae</taxon>
        <taxon>Papaveroideae</taxon>
        <taxon>Papaver</taxon>
    </lineage>
</organism>
<protein>
    <submittedName>
        <fullName evidence="1">Uncharacterized protein</fullName>
    </submittedName>
</protein>
<name>A0A4Y7LA54_PAPSO</name>
<accession>A0A4Y7LA54</accession>
<gene>
    <name evidence="1" type="ORF">C5167_045140</name>
</gene>
<dbReference type="Proteomes" id="UP000316621">
    <property type="component" value="Chromosome 11"/>
</dbReference>
<keyword evidence="2" id="KW-1185">Reference proteome</keyword>
<sequence length="18" mass="2059">MGLHQSCYSVNIETTNFD</sequence>
<evidence type="ECO:0000313" key="2">
    <source>
        <dbReference type="Proteomes" id="UP000316621"/>
    </source>
</evidence>
<reference evidence="1 2" key="1">
    <citation type="journal article" date="2018" name="Science">
        <title>The opium poppy genome and morphinan production.</title>
        <authorList>
            <person name="Guo L."/>
            <person name="Winzer T."/>
            <person name="Yang X."/>
            <person name="Li Y."/>
            <person name="Ning Z."/>
            <person name="He Z."/>
            <person name="Teodor R."/>
            <person name="Lu Y."/>
            <person name="Bowser T.A."/>
            <person name="Graham I.A."/>
            <person name="Ye K."/>
        </authorList>
    </citation>
    <scope>NUCLEOTIDE SEQUENCE [LARGE SCALE GENOMIC DNA]</scope>
    <source>
        <strain evidence="2">cv. HN1</strain>
        <tissue evidence="1">Leaves</tissue>
    </source>
</reference>
<evidence type="ECO:0000313" key="1">
    <source>
        <dbReference type="EMBL" id="RZC82353.1"/>
    </source>
</evidence>
<proteinExistence type="predicted"/>